<evidence type="ECO:0000256" key="1">
    <source>
        <dbReference type="ARBA" id="ARBA00022553"/>
    </source>
</evidence>
<dbReference type="SMART" id="SM00387">
    <property type="entry name" value="HATPase_c"/>
    <property type="match status" value="1"/>
</dbReference>
<dbReference type="PANTHER" id="PTHR43547:SF2">
    <property type="entry name" value="HYBRID SIGNAL TRANSDUCTION HISTIDINE KINASE C"/>
    <property type="match status" value="1"/>
</dbReference>
<accession>A0A5C1QAN8</accession>
<dbReference type="Gene3D" id="3.30.565.10">
    <property type="entry name" value="Histidine kinase-like ATPase, C-terminal domain"/>
    <property type="match status" value="1"/>
</dbReference>
<evidence type="ECO:0000313" key="5">
    <source>
        <dbReference type="Proteomes" id="UP000323824"/>
    </source>
</evidence>
<dbReference type="GO" id="GO:0000155">
    <property type="term" value="F:phosphorelay sensor kinase activity"/>
    <property type="evidence" value="ECO:0007669"/>
    <property type="project" value="TreeGrafter"/>
</dbReference>
<dbReference type="SUPFAM" id="SSF52172">
    <property type="entry name" value="CheY-like"/>
    <property type="match status" value="1"/>
</dbReference>
<dbReference type="CDD" id="cd00156">
    <property type="entry name" value="REC"/>
    <property type="match status" value="1"/>
</dbReference>
<dbReference type="AlphaFoldDB" id="A0A5C1QAN8"/>
<keyword evidence="1" id="KW-0597">Phosphoprotein</keyword>
<reference evidence="4 5" key="1">
    <citation type="submission" date="2019-02" db="EMBL/GenBank/DDBJ databases">
        <authorList>
            <person name="Fomenkov A."/>
            <person name="Dubinina G."/>
            <person name="Grabovich M."/>
            <person name="Vincze T."/>
            <person name="Roberts R.J."/>
        </authorList>
    </citation>
    <scope>NUCLEOTIDE SEQUENCE [LARGE SCALE GENOMIC DNA]</scope>
    <source>
        <strain evidence="4 5">P</strain>
    </source>
</reference>
<name>A0A5C1QAN8_9SPIO</name>
<dbReference type="InterPro" id="IPR001789">
    <property type="entry name" value="Sig_transdc_resp-reg_receiver"/>
</dbReference>
<sequence length="422" mass="49295">MSKIIVVDDDKTQTVLVKTILTKYYHEVICYNDPRFMLTEYFQGKADLILSDIHMPHLNGLELFKAIRVKDKDIPFIIFTSNNDIKSVIEHFEKGISDYLIKPILSDDLIYRVSRVIDRSIMEKKLHKIELERDLIELEKNKLSNWRDLYAGKDIKQTKQMITYFTRSINSGGGYVWLDILNGLPTNEDGSLLLDSDLLNLVTESASNQRKAFEYLDFITNLPELNMETLEIRSLYHKVKDHFTNRLEDLFHNSSRELSVNLGLTELDGEVEIDYEMFIDIFEEVCINGIKYSPNKSKIFIEVYKISNQSLMRYSPQKDTKNWLLFEVRNEVIPKEILTNGDQGVIGIPYDYIELVFDMFYTIESYPTTHPEEKWANGTGLYICRNQINKMNGGLECKNIIDYTNGQKKPYVQFKLYLPISN</sequence>
<evidence type="ECO:0000259" key="2">
    <source>
        <dbReference type="SMART" id="SM00387"/>
    </source>
</evidence>
<organism evidence="4 5">
    <name type="scientific">Thiospirochaeta perfilievii</name>
    <dbReference type="NCBI Taxonomy" id="252967"/>
    <lineage>
        <taxon>Bacteria</taxon>
        <taxon>Pseudomonadati</taxon>
        <taxon>Spirochaetota</taxon>
        <taxon>Spirochaetia</taxon>
        <taxon>Spirochaetales</taxon>
        <taxon>Spirochaetaceae</taxon>
        <taxon>Thiospirochaeta</taxon>
    </lineage>
</organism>
<dbReference type="RefSeq" id="WP_149567124.1">
    <property type="nucleotide sequence ID" value="NZ_CP035807.1"/>
</dbReference>
<dbReference type="InterPro" id="IPR036890">
    <property type="entry name" value="HATPase_C_sf"/>
</dbReference>
<protein>
    <submittedName>
        <fullName evidence="4">Response regulator</fullName>
    </submittedName>
</protein>
<dbReference type="OrthoDB" id="340661at2"/>
<dbReference type="Proteomes" id="UP000323824">
    <property type="component" value="Chromosome"/>
</dbReference>
<dbReference type="InterPro" id="IPR011006">
    <property type="entry name" value="CheY-like_superfamily"/>
</dbReference>
<dbReference type="SUPFAM" id="SSF55874">
    <property type="entry name" value="ATPase domain of HSP90 chaperone/DNA topoisomerase II/histidine kinase"/>
    <property type="match status" value="1"/>
</dbReference>
<dbReference type="KEGG" id="sper:EW093_03835"/>
<feature type="domain" description="Histidine kinase/HSP90-like ATPase" evidence="2">
    <location>
        <begin position="273"/>
        <end position="422"/>
    </location>
</feature>
<evidence type="ECO:0000259" key="3">
    <source>
        <dbReference type="SMART" id="SM00448"/>
    </source>
</evidence>
<keyword evidence="5" id="KW-1185">Reference proteome</keyword>
<dbReference type="InterPro" id="IPR003594">
    <property type="entry name" value="HATPase_dom"/>
</dbReference>
<dbReference type="PANTHER" id="PTHR43547">
    <property type="entry name" value="TWO-COMPONENT HISTIDINE KINASE"/>
    <property type="match status" value="1"/>
</dbReference>
<evidence type="ECO:0000313" key="4">
    <source>
        <dbReference type="EMBL" id="QEN03866.1"/>
    </source>
</evidence>
<proteinExistence type="predicted"/>
<gene>
    <name evidence="4" type="ORF">EW093_03835</name>
</gene>
<dbReference type="Pfam" id="PF00072">
    <property type="entry name" value="Response_reg"/>
    <property type="match status" value="1"/>
</dbReference>
<dbReference type="Pfam" id="PF02518">
    <property type="entry name" value="HATPase_c"/>
    <property type="match status" value="1"/>
</dbReference>
<feature type="domain" description="Response regulatory" evidence="3">
    <location>
        <begin position="2"/>
        <end position="113"/>
    </location>
</feature>
<dbReference type="Gene3D" id="3.40.50.2300">
    <property type="match status" value="1"/>
</dbReference>
<reference evidence="4 5" key="2">
    <citation type="submission" date="2019-09" db="EMBL/GenBank/DDBJ databases">
        <title>Complete Genome Sequence and Methylome Analysis of free living Spirochaetas.</title>
        <authorList>
            <person name="Leshcheva N."/>
            <person name="Mikheeva N."/>
        </authorList>
    </citation>
    <scope>NUCLEOTIDE SEQUENCE [LARGE SCALE GENOMIC DNA]</scope>
    <source>
        <strain evidence="4 5">P</strain>
    </source>
</reference>
<dbReference type="SMART" id="SM00448">
    <property type="entry name" value="REC"/>
    <property type="match status" value="1"/>
</dbReference>
<dbReference type="EMBL" id="CP035807">
    <property type="protein sequence ID" value="QEN03866.1"/>
    <property type="molecule type" value="Genomic_DNA"/>
</dbReference>